<accession>A0ABS1K3W2</accession>
<evidence type="ECO:0000313" key="2">
    <source>
        <dbReference type="Proteomes" id="UP000639051"/>
    </source>
</evidence>
<gene>
    <name evidence="1" type="ORF">JJE72_11920</name>
</gene>
<dbReference type="PANTHER" id="PTHR48228:SF5">
    <property type="entry name" value="ALPHA-METHYLACYL-COA RACEMASE"/>
    <property type="match status" value="1"/>
</dbReference>
<dbReference type="InterPro" id="IPR003673">
    <property type="entry name" value="CoA-Trfase_fam_III"/>
</dbReference>
<dbReference type="EMBL" id="JAERRC010000028">
    <property type="protein sequence ID" value="MBL0706209.1"/>
    <property type="molecule type" value="Genomic_DNA"/>
</dbReference>
<dbReference type="RefSeq" id="WP_189694535.1">
    <property type="nucleotide sequence ID" value="NZ_BNCM01000011.1"/>
</dbReference>
<keyword evidence="1" id="KW-0808">Transferase</keyword>
<protein>
    <submittedName>
        <fullName evidence="1">CoA transferase</fullName>
    </submittedName>
</protein>
<keyword evidence="2" id="KW-1185">Reference proteome</keyword>
<reference evidence="1 2" key="1">
    <citation type="submission" date="2021-01" db="EMBL/GenBank/DDBJ databases">
        <title>Genome public.</title>
        <authorList>
            <person name="Liu C."/>
            <person name="Sun Q."/>
        </authorList>
    </citation>
    <scope>NUCLEOTIDE SEQUENCE [LARGE SCALE GENOMIC DNA]</scope>
    <source>
        <strain evidence="1 2">JC656</strain>
    </source>
</reference>
<name>A0ABS1K3W2_9MICC</name>
<evidence type="ECO:0000313" key="1">
    <source>
        <dbReference type="EMBL" id="MBL0706209.1"/>
    </source>
</evidence>
<sequence length="281" mass="28881">MPHSITDEPGPLTGTAVVSLAVNIPGPLAAARLAALGAAVTKVEPPQGDPLAAGAPGWYRQLVERQRVVALDLKEHDGGARLDALLADADLLLTAMRPSALARLGLSDAVRRHGLAHVEIVGHAGEAAEHPGHDLTYQAAHGTLAPPALPRVPVVDLLGAERAVSAALLALRARERGGESHVRVVLEEAAHDAAGPVRFGLTSPGGLLAGGLPGYAVYRTADGFVAVAALEPAFAERLAVHVGRTAHELAARFAGAPSDHWERLGRRLDIPIVAVRGPGGG</sequence>
<dbReference type="Gene3D" id="3.30.1540.10">
    <property type="entry name" value="formyl-coa transferase, domain 3"/>
    <property type="match status" value="1"/>
</dbReference>
<dbReference type="InterPro" id="IPR023606">
    <property type="entry name" value="CoA-Trfase_III_dom_1_sf"/>
</dbReference>
<dbReference type="InterPro" id="IPR050509">
    <property type="entry name" value="CoA-transferase_III"/>
</dbReference>
<dbReference type="SUPFAM" id="SSF89796">
    <property type="entry name" value="CoA-transferase family III (CaiB/BaiF)"/>
    <property type="match status" value="1"/>
</dbReference>
<dbReference type="Pfam" id="PF02515">
    <property type="entry name" value="CoA_transf_3"/>
    <property type="match status" value="1"/>
</dbReference>
<dbReference type="GO" id="GO:0016740">
    <property type="term" value="F:transferase activity"/>
    <property type="evidence" value="ECO:0007669"/>
    <property type="project" value="UniProtKB-KW"/>
</dbReference>
<proteinExistence type="predicted"/>
<dbReference type="PANTHER" id="PTHR48228">
    <property type="entry name" value="SUCCINYL-COA--D-CITRAMALATE COA-TRANSFERASE"/>
    <property type="match status" value="1"/>
</dbReference>
<dbReference type="Proteomes" id="UP000639051">
    <property type="component" value="Unassembled WGS sequence"/>
</dbReference>
<comment type="caution">
    <text evidence="1">The sequence shown here is derived from an EMBL/GenBank/DDBJ whole genome shotgun (WGS) entry which is preliminary data.</text>
</comment>
<dbReference type="InterPro" id="IPR044855">
    <property type="entry name" value="CoA-Trfase_III_dom3_sf"/>
</dbReference>
<organism evidence="1 2">
    <name type="scientific">Sinomonas cellulolyticus</name>
    <dbReference type="NCBI Taxonomy" id="2801916"/>
    <lineage>
        <taxon>Bacteria</taxon>
        <taxon>Bacillati</taxon>
        <taxon>Actinomycetota</taxon>
        <taxon>Actinomycetes</taxon>
        <taxon>Micrococcales</taxon>
        <taxon>Micrococcaceae</taxon>
        <taxon>Sinomonas</taxon>
    </lineage>
</organism>
<dbReference type="Gene3D" id="3.40.50.10540">
    <property type="entry name" value="Crotonobetainyl-coa:carnitine coa-transferase, domain 1"/>
    <property type="match status" value="1"/>
</dbReference>